<comment type="caution">
    <text evidence="3">The sequence shown here is derived from an EMBL/GenBank/DDBJ whole genome shotgun (WGS) entry which is preliminary data.</text>
</comment>
<organism evidence="3 4">
    <name type="scientific">Kibdelosporangium aridum</name>
    <dbReference type="NCBI Taxonomy" id="2030"/>
    <lineage>
        <taxon>Bacteria</taxon>
        <taxon>Bacillati</taxon>
        <taxon>Actinomycetota</taxon>
        <taxon>Actinomycetes</taxon>
        <taxon>Pseudonocardiales</taxon>
        <taxon>Pseudonocardiaceae</taxon>
        <taxon>Kibdelosporangium</taxon>
    </lineage>
</organism>
<proteinExistence type="predicted"/>
<dbReference type="RefSeq" id="WP_125727486.1">
    <property type="nucleotide sequence ID" value="NZ_QHKI01000020.1"/>
</dbReference>
<gene>
    <name evidence="3" type="ORF">DMH04_24070</name>
</gene>
<keyword evidence="1" id="KW-1015">Disulfide bond</keyword>
<dbReference type="SUPFAM" id="SSF50494">
    <property type="entry name" value="Trypsin-like serine proteases"/>
    <property type="match status" value="2"/>
</dbReference>
<dbReference type="OrthoDB" id="3657335at2"/>
<dbReference type="PANTHER" id="PTHR24276">
    <property type="entry name" value="POLYSERASE-RELATED"/>
    <property type="match status" value="1"/>
</dbReference>
<dbReference type="PANTHER" id="PTHR24276:SF98">
    <property type="entry name" value="FI18310P1-RELATED"/>
    <property type="match status" value="1"/>
</dbReference>
<feature type="domain" description="Peptidase S1" evidence="2">
    <location>
        <begin position="18"/>
        <end position="60"/>
    </location>
</feature>
<dbReference type="AlphaFoldDB" id="A0A428Z746"/>
<reference evidence="3 4" key="1">
    <citation type="submission" date="2018-05" db="EMBL/GenBank/DDBJ databases">
        <title>Evolution of GPA BGCs.</title>
        <authorList>
            <person name="Waglechner N."/>
            <person name="Wright G.D."/>
        </authorList>
    </citation>
    <scope>NUCLEOTIDE SEQUENCE [LARGE SCALE GENOMIC DNA]</scope>
    <source>
        <strain evidence="3 4">A82846</strain>
    </source>
</reference>
<evidence type="ECO:0000313" key="4">
    <source>
        <dbReference type="Proteomes" id="UP000287547"/>
    </source>
</evidence>
<evidence type="ECO:0000259" key="2">
    <source>
        <dbReference type="Pfam" id="PF00089"/>
    </source>
</evidence>
<evidence type="ECO:0000256" key="1">
    <source>
        <dbReference type="ARBA" id="ARBA00023157"/>
    </source>
</evidence>
<dbReference type="Proteomes" id="UP000287547">
    <property type="component" value="Unassembled WGS sequence"/>
</dbReference>
<dbReference type="GO" id="GO:0004252">
    <property type="term" value="F:serine-type endopeptidase activity"/>
    <property type="evidence" value="ECO:0007669"/>
    <property type="project" value="InterPro"/>
</dbReference>
<dbReference type="InterPro" id="IPR050430">
    <property type="entry name" value="Peptidase_S1"/>
</dbReference>
<protein>
    <recommendedName>
        <fullName evidence="2">Peptidase S1 domain-containing protein</fullName>
    </recommendedName>
</protein>
<dbReference type="InterPro" id="IPR001254">
    <property type="entry name" value="Trypsin_dom"/>
</dbReference>
<dbReference type="Gene3D" id="2.40.10.10">
    <property type="entry name" value="Trypsin-like serine proteases"/>
    <property type="match status" value="1"/>
</dbReference>
<evidence type="ECO:0000313" key="3">
    <source>
        <dbReference type="EMBL" id="RSM83209.1"/>
    </source>
</evidence>
<dbReference type="Pfam" id="PF00089">
    <property type="entry name" value="Trypsin"/>
    <property type="match status" value="1"/>
</dbReference>
<sequence length="322" mass="35252">MCSPLSCFQQAAPRRSREGIEVQPGKYPWLVSIGNRAEGYCSGSLVSETHILTAAHCVAKETGQQWFCVDTPSQDAGIRPEDSGGPAFTETTVNGKVRYVLLGTSSDHRGANTWFANLSLPVFNDWIRDVNGKCRETVDSGAGREATCPRLCSDLTMGLIGRFPFLDTLGRAVMANSIVRRSVAVAGVTLFMSGFLSEAASATEAVAGTAEALSRFQCELRADPPELEGVGAVESVRAEAEANCSDRADVFGVQMWLQKYDNEWMNIAIDFDLKMGVTEEEAEAEVRCESGRYRTVAMYYARRGEDSHMDRKVSWPVSINCR</sequence>
<dbReference type="InterPro" id="IPR009003">
    <property type="entry name" value="Peptidase_S1_PA"/>
</dbReference>
<dbReference type="InterPro" id="IPR018114">
    <property type="entry name" value="TRYPSIN_HIS"/>
</dbReference>
<dbReference type="EMBL" id="QHKI01000020">
    <property type="protein sequence ID" value="RSM83209.1"/>
    <property type="molecule type" value="Genomic_DNA"/>
</dbReference>
<name>A0A428Z746_KIBAR</name>
<dbReference type="GO" id="GO:0006508">
    <property type="term" value="P:proteolysis"/>
    <property type="evidence" value="ECO:0007669"/>
    <property type="project" value="InterPro"/>
</dbReference>
<accession>A0A428Z746</accession>
<dbReference type="PROSITE" id="PS00134">
    <property type="entry name" value="TRYPSIN_HIS"/>
    <property type="match status" value="1"/>
</dbReference>
<dbReference type="InterPro" id="IPR043504">
    <property type="entry name" value="Peptidase_S1_PA_chymotrypsin"/>
</dbReference>